<organism evidence="1 2">
    <name type="scientific">Nakamurella alba</name>
    <dbReference type="NCBI Taxonomy" id="2665158"/>
    <lineage>
        <taxon>Bacteria</taxon>
        <taxon>Bacillati</taxon>
        <taxon>Actinomycetota</taxon>
        <taxon>Actinomycetes</taxon>
        <taxon>Nakamurellales</taxon>
        <taxon>Nakamurellaceae</taxon>
        <taxon>Nakamurella</taxon>
    </lineage>
</organism>
<evidence type="ECO:0000313" key="2">
    <source>
        <dbReference type="Proteomes" id="UP000460221"/>
    </source>
</evidence>
<dbReference type="Proteomes" id="UP000460221">
    <property type="component" value="Unassembled WGS sequence"/>
</dbReference>
<proteinExistence type="predicted"/>
<name>A0A7K1FS22_9ACTN</name>
<gene>
    <name evidence="1" type="ORF">GIS00_23325</name>
</gene>
<evidence type="ECO:0000313" key="1">
    <source>
        <dbReference type="EMBL" id="MTD16870.1"/>
    </source>
</evidence>
<protein>
    <recommendedName>
        <fullName evidence="3">Transcriptional regulator</fullName>
    </recommendedName>
</protein>
<accession>A0A7K1FS22</accession>
<sequence>MTHLISAGRAAIAAGTGTVISDLTANRDLTKLTVLGYLQSVGRTRGTYYTAGGIITEIVGRLRARTT</sequence>
<dbReference type="RefSeq" id="WP_154770827.1">
    <property type="nucleotide sequence ID" value="NZ_WLYK01000011.1"/>
</dbReference>
<reference evidence="1 2" key="1">
    <citation type="submission" date="2019-11" db="EMBL/GenBank/DDBJ databases">
        <authorList>
            <person name="Jiang L.-Q."/>
        </authorList>
    </citation>
    <scope>NUCLEOTIDE SEQUENCE [LARGE SCALE GENOMIC DNA]</scope>
    <source>
        <strain evidence="1 2">YIM 132087</strain>
    </source>
</reference>
<comment type="caution">
    <text evidence="1">The sequence shown here is derived from an EMBL/GenBank/DDBJ whole genome shotgun (WGS) entry which is preliminary data.</text>
</comment>
<keyword evidence="2" id="KW-1185">Reference proteome</keyword>
<evidence type="ECO:0008006" key="3">
    <source>
        <dbReference type="Google" id="ProtNLM"/>
    </source>
</evidence>
<dbReference type="AlphaFoldDB" id="A0A7K1FS22"/>
<dbReference type="EMBL" id="WLYK01000011">
    <property type="protein sequence ID" value="MTD16870.1"/>
    <property type="molecule type" value="Genomic_DNA"/>
</dbReference>